<dbReference type="InterPro" id="IPR041854">
    <property type="entry name" value="BFD-like_2Fe2S-bd_dom_sf"/>
</dbReference>
<dbReference type="Proteomes" id="UP001221686">
    <property type="component" value="Unassembled WGS sequence"/>
</dbReference>
<gene>
    <name evidence="11" type="ORF">POL25_00470</name>
</gene>
<evidence type="ECO:0000256" key="8">
    <source>
        <dbReference type="ARBA" id="ARBA00046332"/>
    </source>
</evidence>
<dbReference type="PANTHER" id="PTHR37424">
    <property type="entry name" value="BACTERIOFERRITIN-ASSOCIATED FERREDOXIN"/>
    <property type="match status" value="1"/>
</dbReference>
<evidence type="ECO:0000256" key="6">
    <source>
        <dbReference type="ARBA" id="ARBA00023014"/>
    </source>
</evidence>
<reference evidence="11 12" key="1">
    <citation type="submission" date="2022-11" db="EMBL/GenBank/DDBJ databases">
        <title>Minimal conservation of predation-associated metabolite biosynthetic gene clusters underscores biosynthetic potential of Myxococcota including descriptions for ten novel species: Archangium lansinium sp. nov., Myxococcus landrumus sp. nov., Nannocystis bai.</title>
        <authorList>
            <person name="Ahearne A."/>
            <person name="Stevens C."/>
            <person name="Dowd S."/>
        </authorList>
    </citation>
    <scope>NUCLEOTIDE SEQUENCE [LARGE SCALE GENOMIC DNA]</scope>
    <source>
        <strain evidence="11 12">BB15-2</strain>
    </source>
</reference>
<sequence>MSERTGRSGAGLRACARARRRASTGVDGRLRLRYPGGVRVLLCQCSSVFEHEVIACVRRGARSVDEVGDDCEAGTGCGSCRGAIKTILEEEAARRRGGRDGGAPEALFQLPLFKTRKE</sequence>
<feature type="region of interest" description="Disordered" evidence="9">
    <location>
        <begin position="1"/>
        <end position="23"/>
    </location>
</feature>
<keyword evidence="6" id="KW-0411">Iron-sulfur</keyword>
<dbReference type="Pfam" id="PF04324">
    <property type="entry name" value="Fer2_BFD"/>
    <property type="match status" value="1"/>
</dbReference>
<evidence type="ECO:0000256" key="5">
    <source>
        <dbReference type="ARBA" id="ARBA00023004"/>
    </source>
</evidence>
<accession>A0ABT5DNW2</accession>
<dbReference type="PANTHER" id="PTHR37424:SF1">
    <property type="entry name" value="BACTERIOFERRITIN-ASSOCIATED FERREDOXIN"/>
    <property type="match status" value="1"/>
</dbReference>
<proteinExistence type="inferred from homology"/>
<dbReference type="EMBL" id="JAQNDL010000001">
    <property type="protein sequence ID" value="MDC0715342.1"/>
    <property type="molecule type" value="Genomic_DNA"/>
</dbReference>
<keyword evidence="3" id="KW-0479">Metal-binding</keyword>
<protein>
    <recommendedName>
        <fullName evidence="7">Bacterioferritin-associated ferredoxin</fullName>
    </recommendedName>
</protein>
<evidence type="ECO:0000256" key="7">
    <source>
        <dbReference type="ARBA" id="ARBA00039386"/>
    </source>
</evidence>
<organism evidence="11 12">
    <name type="scientific">Nannocystis bainbridge</name>
    <dbReference type="NCBI Taxonomy" id="2995303"/>
    <lineage>
        <taxon>Bacteria</taxon>
        <taxon>Pseudomonadati</taxon>
        <taxon>Myxococcota</taxon>
        <taxon>Polyangia</taxon>
        <taxon>Nannocystales</taxon>
        <taxon>Nannocystaceae</taxon>
        <taxon>Nannocystis</taxon>
    </lineage>
</organism>
<evidence type="ECO:0000313" key="11">
    <source>
        <dbReference type="EMBL" id="MDC0715342.1"/>
    </source>
</evidence>
<dbReference type="RefSeq" id="WP_272083645.1">
    <property type="nucleotide sequence ID" value="NZ_JAQNDL010000001.1"/>
</dbReference>
<evidence type="ECO:0000256" key="1">
    <source>
        <dbReference type="ARBA" id="ARBA00022448"/>
    </source>
</evidence>
<dbReference type="Gene3D" id="1.10.10.1100">
    <property type="entry name" value="BFD-like [2Fe-2S]-binding domain"/>
    <property type="match status" value="1"/>
</dbReference>
<evidence type="ECO:0000256" key="9">
    <source>
        <dbReference type="SAM" id="MobiDB-lite"/>
    </source>
</evidence>
<dbReference type="InterPro" id="IPR007419">
    <property type="entry name" value="BFD-like_2Fe2S-bd_dom"/>
</dbReference>
<keyword evidence="5" id="KW-0408">Iron</keyword>
<evidence type="ECO:0000256" key="2">
    <source>
        <dbReference type="ARBA" id="ARBA00022714"/>
    </source>
</evidence>
<keyword evidence="12" id="KW-1185">Reference proteome</keyword>
<comment type="caution">
    <text evidence="11">The sequence shown here is derived from an EMBL/GenBank/DDBJ whole genome shotgun (WGS) entry which is preliminary data.</text>
</comment>
<feature type="domain" description="BFD-like [2Fe-2S]-binding" evidence="10">
    <location>
        <begin position="42"/>
        <end position="90"/>
    </location>
</feature>
<comment type="similarity">
    <text evidence="8">Belongs to the Bfd family.</text>
</comment>
<evidence type="ECO:0000313" key="12">
    <source>
        <dbReference type="Proteomes" id="UP001221686"/>
    </source>
</evidence>
<keyword evidence="1" id="KW-0813">Transport</keyword>
<evidence type="ECO:0000256" key="3">
    <source>
        <dbReference type="ARBA" id="ARBA00022723"/>
    </source>
</evidence>
<evidence type="ECO:0000259" key="10">
    <source>
        <dbReference type="Pfam" id="PF04324"/>
    </source>
</evidence>
<dbReference type="InterPro" id="IPR052371">
    <property type="entry name" value="BFD-associated_ferredoxin"/>
</dbReference>
<evidence type="ECO:0000256" key="4">
    <source>
        <dbReference type="ARBA" id="ARBA00022982"/>
    </source>
</evidence>
<keyword evidence="4" id="KW-0249">Electron transport</keyword>
<feature type="region of interest" description="Disordered" evidence="9">
    <location>
        <begin position="93"/>
        <end position="118"/>
    </location>
</feature>
<name>A0ABT5DNW2_9BACT</name>
<keyword evidence="2" id="KW-0001">2Fe-2S</keyword>